<dbReference type="Proteomes" id="UP001596435">
    <property type="component" value="Unassembled WGS sequence"/>
</dbReference>
<name>A0ABW2FZH7_9ACTN</name>
<reference evidence="3" key="1">
    <citation type="journal article" date="2019" name="Int. J. Syst. Evol. Microbiol.">
        <title>The Global Catalogue of Microorganisms (GCM) 10K type strain sequencing project: providing services to taxonomists for standard genome sequencing and annotation.</title>
        <authorList>
            <consortium name="The Broad Institute Genomics Platform"/>
            <consortium name="The Broad Institute Genome Sequencing Center for Infectious Disease"/>
            <person name="Wu L."/>
            <person name="Ma J."/>
        </authorList>
    </citation>
    <scope>NUCLEOTIDE SEQUENCE [LARGE SCALE GENOMIC DNA]</scope>
    <source>
        <strain evidence="3">CGMCC 1.12859</strain>
    </source>
</reference>
<keyword evidence="3" id="KW-1185">Reference proteome</keyword>
<organism evidence="2 3">
    <name type="scientific">Kitasatospora paranensis</name>
    <dbReference type="NCBI Taxonomy" id="258053"/>
    <lineage>
        <taxon>Bacteria</taxon>
        <taxon>Bacillati</taxon>
        <taxon>Actinomycetota</taxon>
        <taxon>Actinomycetes</taxon>
        <taxon>Kitasatosporales</taxon>
        <taxon>Streptomycetaceae</taxon>
        <taxon>Kitasatospora</taxon>
    </lineage>
</organism>
<dbReference type="EMBL" id="JBHTAJ010000050">
    <property type="protein sequence ID" value="MFC7182656.1"/>
    <property type="molecule type" value="Genomic_DNA"/>
</dbReference>
<protein>
    <submittedName>
        <fullName evidence="2">Uncharacterized protein</fullName>
    </submittedName>
</protein>
<accession>A0ABW2FZH7</accession>
<evidence type="ECO:0000256" key="1">
    <source>
        <dbReference type="SAM" id="Phobius"/>
    </source>
</evidence>
<dbReference type="RefSeq" id="WP_345704321.1">
    <property type="nucleotide sequence ID" value="NZ_BAABKV010000001.1"/>
</dbReference>
<evidence type="ECO:0000313" key="2">
    <source>
        <dbReference type="EMBL" id="MFC7182656.1"/>
    </source>
</evidence>
<sequence length="175" mass="18311">MTEFIPLSDGDVHWAFPEPGDPGAVRQHLLTADAHLGRAATHLGLTGRGRLGFHRIEGITLAGVFAALTLPGVLFLASAHFPRRCPWDLRWGPPWLVGADIELLGAGRVEGSGGHPILAIEEVVTAPVEAAQALSAATAQLLGRVLASPPDFWWALPAPDILDTSDGPDAPTGGC</sequence>
<feature type="transmembrane region" description="Helical" evidence="1">
    <location>
        <begin position="59"/>
        <end position="81"/>
    </location>
</feature>
<gene>
    <name evidence="2" type="ORF">ACFQMG_24200</name>
</gene>
<keyword evidence="1" id="KW-1133">Transmembrane helix</keyword>
<evidence type="ECO:0000313" key="3">
    <source>
        <dbReference type="Proteomes" id="UP001596435"/>
    </source>
</evidence>
<keyword evidence="1" id="KW-0472">Membrane</keyword>
<comment type="caution">
    <text evidence="2">The sequence shown here is derived from an EMBL/GenBank/DDBJ whole genome shotgun (WGS) entry which is preliminary data.</text>
</comment>
<keyword evidence="1" id="KW-0812">Transmembrane</keyword>
<proteinExistence type="predicted"/>